<comment type="similarity">
    <text evidence="2">Belongs to the LU7TM family.</text>
</comment>
<feature type="transmembrane region" description="Helical" evidence="8">
    <location>
        <begin position="390"/>
        <end position="412"/>
    </location>
</feature>
<dbReference type="InterPro" id="IPR053937">
    <property type="entry name" value="GOST_TM"/>
</dbReference>
<feature type="compositionally biased region" description="Acidic residues" evidence="7">
    <location>
        <begin position="555"/>
        <end position="568"/>
    </location>
</feature>
<evidence type="ECO:0000256" key="5">
    <source>
        <dbReference type="ARBA" id="ARBA00022989"/>
    </source>
</evidence>
<dbReference type="OrthoDB" id="19932at2759"/>
<dbReference type="InterPro" id="IPR053938">
    <property type="entry name" value="PTM1-like_N"/>
</dbReference>
<evidence type="ECO:0000256" key="1">
    <source>
        <dbReference type="ARBA" id="ARBA00004141"/>
    </source>
</evidence>
<feature type="compositionally biased region" description="Basic and acidic residues" evidence="7">
    <location>
        <begin position="569"/>
        <end position="580"/>
    </location>
</feature>
<feature type="transmembrane region" description="Helical" evidence="8">
    <location>
        <begin position="432"/>
        <end position="451"/>
    </location>
</feature>
<keyword evidence="3 8" id="KW-0812">Transmembrane</keyword>
<dbReference type="GO" id="GO:0042147">
    <property type="term" value="P:retrograde transport, endosome to Golgi"/>
    <property type="evidence" value="ECO:0007669"/>
    <property type="project" value="TreeGrafter"/>
</dbReference>
<keyword evidence="4 9" id="KW-0732">Signal</keyword>
<reference evidence="12 13" key="1">
    <citation type="journal article" date="2019" name="Front. Genet.">
        <title>Whole-Genome Sequencing of the Opportunistic Yeast Pathogen Candida inconspicua Uncovers Its Hybrid Origin.</title>
        <authorList>
            <person name="Mixao V."/>
            <person name="Hansen A.P."/>
            <person name="Saus E."/>
            <person name="Boekhout T."/>
            <person name="Lass-Florl C."/>
            <person name="Gabaldon T."/>
        </authorList>
    </citation>
    <scope>NUCLEOTIDE SEQUENCE [LARGE SCALE GENOMIC DNA]</scope>
    <source>
        <strain evidence="12 13">CBS 180</strain>
    </source>
</reference>
<feature type="transmembrane region" description="Helical" evidence="8">
    <location>
        <begin position="187"/>
        <end position="209"/>
    </location>
</feature>
<dbReference type="EMBL" id="SELW01000677">
    <property type="protein sequence ID" value="TID13550.1"/>
    <property type="molecule type" value="Genomic_DNA"/>
</dbReference>
<organism evidence="12 13">
    <name type="scientific">Pichia inconspicua</name>
    <dbReference type="NCBI Taxonomy" id="52247"/>
    <lineage>
        <taxon>Eukaryota</taxon>
        <taxon>Fungi</taxon>
        <taxon>Dikarya</taxon>
        <taxon>Ascomycota</taxon>
        <taxon>Saccharomycotina</taxon>
        <taxon>Pichiomycetes</taxon>
        <taxon>Pichiales</taxon>
        <taxon>Pichiaceae</taxon>
        <taxon>Pichia</taxon>
    </lineage>
</organism>
<evidence type="ECO:0000256" key="6">
    <source>
        <dbReference type="ARBA" id="ARBA00023136"/>
    </source>
</evidence>
<feature type="chain" id="PRO_5020326630" description="Intimal thickness related receptor IRP domain-containing protein" evidence="9">
    <location>
        <begin position="23"/>
        <end position="580"/>
    </location>
</feature>
<dbReference type="Pfam" id="PF21902">
    <property type="entry name" value="PTM1-like_N"/>
    <property type="match status" value="1"/>
</dbReference>
<evidence type="ECO:0000259" key="11">
    <source>
        <dbReference type="Pfam" id="PF21902"/>
    </source>
</evidence>
<sequence>MIPKKYFSILLWLFTFATAAFAQKIKLTAHSAEYCTGMYSKVDWGGPVEPFIKVDLKKYEAANPETGNASLSIVIFEYQDIDALGVVTESGQKRYVCDETLVSQGLCDSSQLYQFIVDKDASTYAPIKTTVLTDLGTNDFSYIVANTGYYCIAAINPPFNGESNNFDLIVNFHNAFGNLPASQIPLLSLYGLLAVVYAVCLCVYLFPVFKHRAELLLLQKYLAGFFVFLTVEDILTWSLYEIRNNNKKYPLPAGIQFYTVVISILNAFKISFSLFLLLIISLGYGIVHLKLPRRLMNVCKIVCGTHFILSAVVAWLSYHTSQTQPTASTTDTSRATDSFDADSWILLGFSVPLIGLFMGIYVWILSSLRNTTQNLLENKQVVKLKMYQKLFRLIFASVLLLIFGFVISNILIFNDNLTESIERFWKINDVLITFWPSCVYFIVFMGIAIIYRPTDTSYLLAASTQVPTSASSAIPNAAAMDLEQYENDFEFDDLRSLESNNNANPFEQPKTHQKSSDNPFDDTNQLEDPFDDGQADLDEQLKQERAKSRSNNDFQLEEEEEGEDDTEPGIDKVSKLDKKD</sequence>
<keyword evidence="6 8" id="KW-0472">Membrane</keyword>
<evidence type="ECO:0000256" key="4">
    <source>
        <dbReference type="ARBA" id="ARBA00022729"/>
    </source>
</evidence>
<accession>A0A4T0WWE4</accession>
<evidence type="ECO:0000256" key="2">
    <source>
        <dbReference type="ARBA" id="ARBA00007883"/>
    </source>
</evidence>
<protein>
    <recommendedName>
        <fullName evidence="14">Intimal thickness related receptor IRP domain-containing protein</fullName>
    </recommendedName>
</protein>
<feature type="transmembrane region" description="Helical" evidence="8">
    <location>
        <begin position="298"/>
        <end position="318"/>
    </location>
</feature>
<dbReference type="GO" id="GO:0005794">
    <property type="term" value="C:Golgi apparatus"/>
    <property type="evidence" value="ECO:0007669"/>
    <property type="project" value="TreeGrafter"/>
</dbReference>
<feature type="region of interest" description="Disordered" evidence="7">
    <location>
        <begin position="498"/>
        <end position="580"/>
    </location>
</feature>
<comment type="caution">
    <text evidence="12">The sequence shown here is derived from an EMBL/GenBank/DDBJ whole genome shotgun (WGS) entry which is preliminary data.</text>
</comment>
<dbReference type="PANTHER" id="PTHR21229:SF1">
    <property type="entry name" value="GH17801P"/>
    <property type="match status" value="1"/>
</dbReference>
<dbReference type="GO" id="GO:0005829">
    <property type="term" value="C:cytosol"/>
    <property type="evidence" value="ECO:0007669"/>
    <property type="project" value="GOC"/>
</dbReference>
<comment type="subcellular location">
    <subcellularLocation>
        <location evidence="1">Membrane</location>
        <topology evidence="1">Multi-pass membrane protein</topology>
    </subcellularLocation>
</comment>
<evidence type="ECO:0008006" key="14">
    <source>
        <dbReference type="Google" id="ProtNLM"/>
    </source>
</evidence>
<proteinExistence type="inferred from homology"/>
<feature type="transmembrane region" description="Helical" evidence="8">
    <location>
        <begin position="344"/>
        <end position="369"/>
    </location>
</feature>
<gene>
    <name evidence="12" type="ORF">CANINC_004908</name>
</gene>
<dbReference type="AlphaFoldDB" id="A0A4T0WWE4"/>
<feature type="signal peptide" evidence="9">
    <location>
        <begin position="1"/>
        <end position="22"/>
    </location>
</feature>
<dbReference type="GO" id="GO:0016020">
    <property type="term" value="C:membrane"/>
    <property type="evidence" value="ECO:0007669"/>
    <property type="project" value="UniProtKB-SubCell"/>
</dbReference>
<evidence type="ECO:0000259" key="10">
    <source>
        <dbReference type="Pfam" id="PF06814"/>
    </source>
</evidence>
<dbReference type="Proteomes" id="UP000307173">
    <property type="component" value="Unassembled WGS sequence"/>
</dbReference>
<dbReference type="Pfam" id="PF06814">
    <property type="entry name" value="GOST_TM"/>
    <property type="match status" value="1"/>
</dbReference>
<evidence type="ECO:0000256" key="7">
    <source>
        <dbReference type="SAM" id="MobiDB-lite"/>
    </source>
</evidence>
<feature type="compositionally biased region" description="Acidic residues" evidence="7">
    <location>
        <begin position="524"/>
        <end position="538"/>
    </location>
</feature>
<feature type="domain" description="PTM1-like N-terminal" evidence="11">
    <location>
        <begin position="32"/>
        <end position="174"/>
    </location>
</feature>
<evidence type="ECO:0000313" key="13">
    <source>
        <dbReference type="Proteomes" id="UP000307173"/>
    </source>
</evidence>
<evidence type="ECO:0000256" key="9">
    <source>
        <dbReference type="SAM" id="SignalP"/>
    </source>
</evidence>
<feature type="transmembrane region" description="Helical" evidence="8">
    <location>
        <begin position="221"/>
        <end position="240"/>
    </location>
</feature>
<evidence type="ECO:0000256" key="3">
    <source>
        <dbReference type="ARBA" id="ARBA00022692"/>
    </source>
</evidence>
<feature type="transmembrane region" description="Helical" evidence="8">
    <location>
        <begin position="260"/>
        <end position="286"/>
    </location>
</feature>
<keyword evidence="13" id="KW-1185">Reference proteome</keyword>
<name>A0A4T0WWE4_9ASCO</name>
<keyword evidence="5 8" id="KW-1133">Transmembrane helix</keyword>
<feature type="domain" description="GOST seven transmembrane" evidence="10">
    <location>
        <begin position="185"/>
        <end position="457"/>
    </location>
</feature>
<evidence type="ECO:0000313" key="12">
    <source>
        <dbReference type="EMBL" id="TID13550.1"/>
    </source>
</evidence>
<dbReference type="PANTHER" id="PTHR21229">
    <property type="entry name" value="LUNG SEVEN TRANSMEMBRANE RECEPTOR"/>
    <property type="match status" value="1"/>
</dbReference>
<evidence type="ECO:0000256" key="8">
    <source>
        <dbReference type="SAM" id="Phobius"/>
    </source>
</evidence>
<dbReference type="InterPro" id="IPR009637">
    <property type="entry name" value="GPR107/GPR108-like"/>
</dbReference>
<dbReference type="STRING" id="52247.A0A4T0WWE4"/>